<dbReference type="Pfam" id="PF17517">
    <property type="entry name" value="IgGFc_binding"/>
    <property type="match status" value="1"/>
</dbReference>
<evidence type="ECO:0000259" key="3">
    <source>
        <dbReference type="Pfam" id="PF17517"/>
    </source>
</evidence>
<dbReference type="PROSITE" id="PS51257">
    <property type="entry name" value="PROKAR_LIPOPROTEIN"/>
    <property type="match status" value="1"/>
</dbReference>
<evidence type="ECO:0000256" key="2">
    <source>
        <dbReference type="SAM" id="SignalP"/>
    </source>
</evidence>
<feature type="signal peptide" evidence="2">
    <location>
        <begin position="1"/>
        <end position="23"/>
    </location>
</feature>
<accession>A0A2S9XUP9</accession>
<dbReference type="RefSeq" id="WP_258182906.1">
    <property type="nucleotide sequence ID" value="NZ_PVNK01000165.1"/>
</dbReference>
<keyword evidence="2" id="KW-0732">Signal</keyword>
<feature type="chain" id="PRO_5015573410" description="IgGFc-binding protein N-terminal domain-containing protein" evidence="2">
    <location>
        <begin position="24"/>
        <end position="594"/>
    </location>
</feature>
<gene>
    <name evidence="4" type="ORF">ENSA5_36580</name>
</gene>
<protein>
    <recommendedName>
        <fullName evidence="3">IgGFc-binding protein N-terminal domain-containing protein</fullName>
    </recommendedName>
</protein>
<feature type="compositionally biased region" description="Low complexity" evidence="1">
    <location>
        <begin position="44"/>
        <end position="65"/>
    </location>
</feature>
<feature type="region of interest" description="Disordered" evidence="1">
    <location>
        <begin position="42"/>
        <end position="119"/>
    </location>
</feature>
<dbReference type="Proteomes" id="UP000237968">
    <property type="component" value="Unassembled WGS sequence"/>
</dbReference>
<feature type="domain" description="IgGFc-binding protein N-terminal" evidence="3">
    <location>
        <begin position="280"/>
        <end position="573"/>
    </location>
</feature>
<organism evidence="4 5">
    <name type="scientific">Enhygromyxa salina</name>
    <dbReference type="NCBI Taxonomy" id="215803"/>
    <lineage>
        <taxon>Bacteria</taxon>
        <taxon>Pseudomonadati</taxon>
        <taxon>Myxococcota</taxon>
        <taxon>Polyangia</taxon>
        <taxon>Nannocystales</taxon>
        <taxon>Nannocystaceae</taxon>
        <taxon>Enhygromyxa</taxon>
    </lineage>
</organism>
<evidence type="ECO:0000313" key="4">
    <source>
        <dbReference type="EMBL" id="PRP96582.1"/>
    </source>
</evidence>
<dbReference type="PANTHER" id="PTHR46534">
    <property type="entry name" value="IGGFC_BINDING DOMAIN-CONTAINING PROTEIN"/>
    <property type="match status" value="1"/>
</dbReference>
<sequence length="594" mass="62124">MASPTLRLHSSLLLLPLASLALACGDSASDGDVGDCLTSLCLETSDGGTSTDTTTESGDTMATTGDGDGDTGDGDGDPGDGDGDGDGDTGDGDGDTGDGDGDGDTGDGDTGDGDGDTEATFCDPGATSCFDPDSVQTCVDDGSEWGPPVPCEDTEGCLSGDCVPLCDLIEVNPSSVGCSFFANRMDNLHANQPDSLVIGNVSSDKSVTAQLYFVPNNQNVEQAQGPAVMVGPEGTHTFQLDNAQIESVTTKRTGGVYRVETDIPIVAYLHSPIGSQATNDASMLLPEHALTGNYVVASYPGTFHIHYPGYFTAIATQDDTTLDFLAGGPTAAGGGVPGLMPGQSAQVAMQRYDTLNVVVAAQYQDLSGTIITADKPVWVAGASECANVPMHPTLYCDHLEEVLLPLEYWGEEYVGAHAPQRGNETYYWRVYGGEDGITVNTAPQQPGFPLQLDKGEYYQFGTQASFVFTGDGPFLPVQLLEGQNGGAGTGDPSMYQMVPTEQFLDTYAFVTGTNYSLHYAQIIRPAGGDDIMIDDVVVDGYYQIGAWDVADYQVTEGAHFATSTQPFGIIQVGYTNVTSYAYPGGLQLAVINPQ</sequence>
<dbReference type="PANTHER" id="PTHR46534:SF1">
    <property type="entry name" value="IGGFC-BINDING PROTEIN N-TERMINAL DOMAIN-CONTAINING PROTEIN"/>
    <property type="match status" value="1"/>
</dbReference>
<evidence type="ECO:0000256" key="1">
    <source>
        <dbReference type="SAM" id="MobiDB-lite"/>
    </source>
</evidence>
<name>A0A2S9XUP9_9BACT</name>
<feature type="compositionally biased region" description="Acidic residues" evidence="1">
    <location>
        <begin position="67"/>
        <end position="117"/>
    </location>
</feature>
<dbReference type="InterPro" id="IPR035234">
    <property type="entry name" value="IgGFc-bd_N"/>
</dbReference>
<proteinExistence type="predicted"/>
<dbReference type="AlphaFoldDB" id="A0A2S9XUP9"/>
<comment type="caution">
    <text evidence="4">The sequence shown here is derived from an EMBL/GenBank/DDBJ whole genome shotgun (WGS) entry which is preliminary data.</text>
</comment>
<evidence type="ECO:0000313" key="5">
    <source>
        <dbReference type="Proteomes" id="UP000237968"/>
    </source>
</evidence>
<dbReference type="EMBL" id="PVNK01000165">
    <property type="protein sequence ID" value="PRP96582.1"/>
    <property type="molecule type" value="Genomic_DNA"/>
</dbReference>
<keyword evidence="5" id="KW-1185">Reference proteome</keyword>
<reference evidence="4 5" key="1">
    <citation type="submission" date="2018-03" db="EMBL/GenBank/DDBJ databases">
        <title>Draft Genome Sequences of the Obligatory Marine Myxobacteria Enhygromyxa salina SWB005.</title>
        <authorList>
            <person name="Poehlein A."/>
            <person name="Moghaddam J.A."/>
            <person name="Harms H."/>
            <person name="Alanjari M."/>
            <person name="Koenig G.M."/>
            <person name="Daniel R."/>
            <person name="Schaeberle T.F."/>
        </authorList>
    </citation>
    <scope>NUCLEOTIDE SEQUENCE [LARGE SCALE GENOMIC DNA]</scope>
    <source>
        <strain evidence="4 5">SWB005</strain>
    </source>
</reference>